<dbReference type="InterPro" id="IPR005757">
    <property type="entry name" value="Mpl"/>
</dbReference>
<dbReference type="SUPFAM" id="SSF53623">
    <property type="entry name" value="MurD-like peptide ligases, catalytic domain"/>
    <property type="match status" value="1"/>
</dbReference>
<dbReference type="SUPFAM" id="SSF53244">
    <property type="entry name" value="MurD-like peptide ligases, peptide-binding domain"/>
    <property type="match status" value="1"/>
</dbReference>
<dbReference type="KEGG" id="app:CAP2UW1_4147"/>
<keyword evidence="8 9" id="KW-0961">Cell wall biogenesis/degradation</keyword>
<reference evidence="13" key="1">
    <citation type="submission" date="2009-08" db="EMBL/GenBank/DDBJ databases">
        <authorList>
            <consortium name="US DOE Joint Genome Institute"/>
            <person name="Lucas S."/>
            <person name="Copeland A."/>
            <person name="Lapidus A."/>
            <person name="Glavina del Rio T."/>
            <person name="Dalin E."/>
            <person name="Tice H."/>
            <person name="Bruce D."/>
            <person name="Barry K."/>
            <person name="Pitluck S."/>
            <person name="Lowry S."/>
            <person name="Larimer F."/>
            <person name="Land M."/>
            <person name="Hauser L."/>
            <person name="Kyrpides N."/>
            <person name="Ivanova N."/>
            <person name="McMahon K.D."/>
            <person name="Hugenholtz P."/>
        </authorList>
    </citation>
    <scope>NUCLEOTIDE SEQUENCE</scope>
    <source>
        <strain evidence="13">UW-1</strain>
    </source>
</reference>
<keyword evidence="1 9" id="KW-0436">Ligase</keyword>
<dbReference type="InterPro" id="IPR004101">
    <property type="entry name" value="Mur_ligase_C"/>
</dbReference>
<dbReference type="GO" id="GO:0009254">
    <property type="term" value="P:peptidoglycan turnover"/>
    <property type="evidence" value="ECO:0007669"/>
    <property type="project" value="UniProtKB-UniRule"/>
</dbReference>
<evidence type="ECO:0000259" key="11">
    <source>
        <dbReference type="Pfam" id="PF02875"/>
    </source>
</evidence>
<feature type="binding site" evidence="9">
    <location>
        <begin position="110"/>
        <end position="116"/>
    </location>
    <ligand>
        <name>ATP</name>
        <dbReference type="ChEBI" id="CHEBI:30616"/>
    </ligand>
</feature>
<evidence type="ECO:0000256" key="5">
    <source>
        <dbReference type="ARBA" id="ARBA00022960"/>
    </source>
</evidence>
<dbReference type="InterPro" id="IPR036565">
    <property type="entry name" value="Mur-like_cat_sf"/>
</dbReference>
<feature type="domain" description="Mur ligase central" evidence="12">
    <location>
        <begin position="108"/>
        <end position="294"/>
    </location>
</feature>
<dbReference type="GO" id="GO:0106418">
    <property type="term" value="F:UDP-N-acetylmuramate-L-alanyl-gamma-D-glutamyl-meso-2,6-diaminoheptanedioate ligase activity"/>
    <property type="evidence" value="ECO:0007669"/>
    <property type="project" value="UniProtKB-EC"/>
</dbReference>
<dbReference type="GO" id="GO:0005524">
    <property type="term" value="F:ATP binding"/>
    <property type="evidence" value="ECO:0007669"/>
    <property type="project" value="UniProtKB-UniRule"/>
</dbReference>
<dbReference type="eggNOG" id="COG0773">
    <property type="taxonomic scope" value="Bacteria"/>
</dbReference>
<keyword evidence="4 9" id="KW-0067">ATP-binding</keyword>
<dbReference type="HOGENOM" id="CLU_028104_0_1_4"/>
<evidence type="ECO:0000256" key="1">
    <source>
        <dbReference type="ARBA" id="ARBA00022598"/>
    </source>
</evidence>
<dbReference type="GO" id="GO:0071555">
    <property type="term" value="P:cell wall organization"/>
    <property type="evidence" value="ECO:0007669"/>
    <property type="project" value="UniProtKB-KW"/>
</dbReference>
<comment type="pathway">
    <text evidence="9">Cell wall biogenesis; peptidoglycan recycling.</text>
</comment>
<dbReference type="GO" id="GO:0009252">
    <property type="term" value="P:peptidoglycan biosynthetic process"/>
    <property type="evidence" value="ECO:0007669"/>
    <property type="project" value="UniProtKB-KW"/>
</dbReference>
<feature type="domain" description="Mur ligase C-terminal" evidence="11">
    <location>
        <begin position="316"/>
        <end position="437"/>
    </location>
</feature>
<evidence type="ECO:0000259" key="10">
    <source>
        <dbReference type="Pfam" id="PF01225"/>
    </source>
</evidence>
<dbReference type="InterPro" id="IPR013221">
    <property type="entry name" value="Mur_ligase_cen"/>
</dbReference>
<evidence type="ECO:0000256" key="9">
    <source>
        <dbReference type="HAMAP-Rule" id="MF_02020"/>
    </source>
</evidence>
<dbReference type="HAMAP" id="MF_02020">
    <property type="entry name" value="Mpl"/>
    <property type="match status" value="1"/>
</dbReference>
<feature type="domain" description="Mur ligase N-terminal catalytic" evidence="10">
    <location>
        <begin position="2"/>
        <end position="97"/>
    </location>
</feature>
<dbReference type="InterPro" id="IPR000713">
    <property type="entry name" value="Mur_ligase_N"/>
</dbReference>
<sequence length="452" mass="48368" precursor="true">MHIHILGICGTFMGGVAQLARAAGHHVTGCDSAVYPPMNRQLEAAEIEVVEGYDAAQTAFEPDCYLVGNAIARGNPLLEAILEHGLPYLSGPQWLAERVLQGRWVLAVAGTHGKTTTAAMLAWILEHAGLSPGFLIGGVPMNFGVSARLAGKDAESPFFVIEADEYDTAFCDKRSKFVHYRARTAVLNNLEFDHADIFPDLAAIETQFHHFVRILPGNALIVANAAEASLENVLARGCWTPIERFNDADGWRAEGSDSDGSLELLRGDSVVGTTRWGLAGDHNRSNAVAALLAARHAGVPLARGLAALSRFENVRRRLELRGVAGGVQVYDDFAHHPTAIAATLAGLRRKVGGARILAVLEPRSNTMKLGIMKSMLPASLADADLVFCYAADLGWNVVEALAPLGDKAVVENDLDRLVRRLADTARPGDQVLVMSNGGFGGIHDKLLAALAR</sequence>
<accession>C7RP92</accession>
<dbReference type="InterPro" id="IPR036615">
    <property type="entry name" value="Mur_ligase_C_dom_sf"/>
</dbReference>
<protein>
    <recommendedName>
        <fullName evidence="9">UDP-N-acetylmuramate--L-alanyl-gamma-D-glutamyl-meso-2,6-diaminoheptandioate ligase</fullName>
        <ecNumber evidence="9">6.3.2.45</ecNumber>
    </recommendedName>
    <alternativeName>
        <fullName evidence="9">Murein peptide ligase</fullName>
    </alternativeName>
    <alternativeName>
        <fullName evidence="9">UDP-N-acetylmuramate:L-alanyl-gamma-D-glutamyl-meso-diaminopimelate ligase</fullName>
    </alternativeName>
</protein>
<keyword evidence="6 9" id="KW-0573">Peptidoglycan synthesis</keyword>
<keyword evidence="5 9" id="KW-0133">Cell shape</keyword>
<name>C7RP92_ACCRE</name>
<evidence type="ECO:0000256" key="7">
    <source>
        <dbReference type="ARBA" id="ARBA00023306"/>
    </source>
</evidence>
<evidence type="ECO:0000313" key="13">
    <source>
        <dbReference type="EMBL" id="ACV37389.1"/>
    </source>
</evidence>
<dbReference type="GO" id="GO:0051301">
    <property type="term" value="P:cell division"/>
    <property type="evidence" value="ECO:0007669"/>
    <property type="project" value="UniProtKB-KW"/>
</dbReference>
<keyword evidence="3 9" id="KW-0547">Nucleotide-binding</keyword>
<reference evidence="13" key="2">
    <citation type="submission" date="2009-09" db="EMBL/GenBank/DDBJ databases">
        <title>Complete sequence of chromosome of Candidatus Accumulibacter phosphatis clade IIA str. UW-1.</title>
        <authorList>
            <consortium name="US DOE Joint Genome Institute"/>
            <person name="Martin H.G."/>
            <person name="Ivanova N."/>
            <person name="Kunin V."/>
            <person name="Warnecke F."/>
            <person name="Barry K."/>
            <person name="He S."/>
            <person name="Salamov A."/>
            <person name="Szeto E."/>
            <person name="Dalin E."/>
            <person name="Pangilinan J.L."/>
            <person name="Lapidus A."/>
            <person name="Lowry S."/>
            <person name="Kyrpides N.C."/>
            <person name="McMahon K.D."/>
            <person name="Hugenholtz P."/>
        </authorList>
    </citation>
    <scope>NUCLEOTIDE SEQUENCE [LARGE SCALE GENOMIC DNA]</scope>
    <source>
        <strain evidence="13">UW-1</strain>
    </source>
</reference>
<dbReference type="SUPFAM" id="SSF51984">
    <property type="entry name" value="MurCD N-terminal domain"/>
    <property type="match status" value="1"/>
</dbReference>
<keyword evidence="2 9" id="KW-0132">Cell division</keyword>
<evidence type="ECO:0000256" key="6">
    <source>
        <dbReference type="ARBA" id="ARBA00022984"/>
    </source>
</evidence>
<evidence type="ECO:0000256" key="2">
    <source>
        <dbReference type="ARBA" id="ARBA00022618"/>
    </source>
</evidence>
<comment type="function">
    <text evidence="9">Reutilizes the intact tripeptide L-alanyl-gamma-D-glutamyl-meso-diaminopimelate by linking it to UDP-N-acetylmuramate.</text>
</comment>
<dbReference type="Gene3D" id="3.40.50.720">
    <property type="entry name" value="NAD(P)-binding Rossmann-like Domain"/>
    <property type="match status" value="1"/>
</dbReference>
<dbReference type="PANTHER" id="PTHR43445:SF5">
    <property type="entry name" value="UDP-N-ACETYLMURAMATE--L-ALANYL-GAMMA-D-GLUTAMYL-MESO-2,6-DIAMINOHEPTANDIOATE LIGASE"/>
    <property type="match status" value="1"/>
</dbReference>
<dbReference type="PANTHER" id="PTHR43445">
    <property type="entry name" value="UDP-N-ACETYLMURAMATE--L-ALANINE LIGASE-RELATED"/>
    <property type="match status" value="1"/>
</dbReference>
<evidence type="ECO:0000256" key="4">
    <source>
        <dbReference type="ARBA" id="ARBA00022840"/>
    </source>
</evidence>
<dbReference type="Pfam" id="PF02875">
    <property type="entry name" value="Mur_ligase_C"/>
    <property type="match status" value="1"/>
</dbReference>
<dbReference type="EMBL" id="CP001715">
    <property type="protein sequence ID" value="ACV37389.1"/>
    <property type="molecule type" value="Genomic_DNA"/>
</dbReference>
<dbReference type="Pfam" id="PF08245">
    <property type="entry name" value="Mur_ligase_M"/>
    <property type="match status" value="1"/>
</dbReference>
<dbReference type="Gene3D" id="3.40.1190.10">
    <property type="entry name" value="Mur-like, catalytic domain"/>
    <property type="match status" value="1"/>
</dbReference>
<evidence type="ECO:0000256" key="8">
    <source>
        <dbReference type="ARBA" id="ARBA00023316"/>
    </source>
</evidence>
<dbReference type="STRING" id="522306.CAP2UW1_4147"/>
<comment type="catalytic activity">
    <reaction evidence="9">
        <text>UDP-N-acetyl-alpha-D-muramate + L-alanyl-gamma-D-glutamyl-meso-2,6-diaminopimelate + ATP = UDP-N-acetyl-alpha-D-muramoyl-L-alanyl-gamma-D-glutamyl-meso-2,6-diaminopimelate + ADP + phosphate + H(+)</text>
        <dbReference type="Rhea" id="RHEA:29563"/>
        <dbReference type="ChEBI" id="CHEBI:15378"/>
        <dbReference type="ChEBI" id="CHEBI:30616"/>
        <dbReference type="ChEBI" id="CHEBI:43474"/>
        <dbReference type="ChEBI" id="CHEBI:61401"/>
        <dbReference type="ChEBI" id="CHEBI:70757"/>
        <dbReference type="ChEBI" id="CHEBI:83905"/>
        <dbReference type="ChEBI" id="CHEBI:456216"/>
        <dbReference type="EC" id="6.3.2.45"/>
    </reaction>
</comment>
<dbReference type="AlphaFoldDB" id="C7RP92"/>
<dbReference type="Gene3D" id="3.90.190.20">
    <property type="entry name" value="Mur ligase, C-terminal domain"/>
    <property type="match status" value="1"/>
</dbReference>
<keyword evidence="9" id="KW-0460">Magnesium</keyword>
<dbReference type="NCBIfam" id="TIGR01081">
    <property type="entry name" value="mpl"/>
    <property type="match status" value="1"/>
</dbReference>
<proteinExistence type="inferred from homology"/>
<dbReference type="InterPro" id="IPR050061">
    <property type="entry name" value="MurCDEF_pg_biosynth"/>
</dbReference>
<gene>
    <name evidence="9" type="primary">mpl</name>
    <name evidence="13" type="ordered locus">CAP2UW1_4147</name>
</gene>
<organism evidence="13">
    <name type="scientific">Accumulibacter regalis</name>
    <dbReference type="NCBI Taxonomy" id="522306"/>
    <lineage>
        <taxon>Bacteria</taxon>
        <taxon>Pseudomonadati</taxon>
        <taxon>Pseudomonadota</taxon>
        <taxon>Betaproteobacteria</taxon>
        <taxon>Candidatus Accumulibacter</taxon>
    </lineage>
</organism>
<comment type="similarity">
    <text evidence="9">Belongs to the MurCDEF family. Mpl subfamily.</text>
</comment>
<evidence type="ECO:0000256" key="3">
    <source>
        <dbReference type="ARBA" id="ARBA00022741"/>
    </source>
</evidence>
<dbReference type="EC" id="6.3.2.45" evidence="9"/>
<evidence type="ECO:0000259" key="12">
    <source>
        <dbReference type="Pfam" id="PF08245"/>
    </source>
</evidence>
<keyword evidence="7 9" id="KW-0131">Cell cycle</keyword>
<dbReference type="GO" id="GO:0008360">
    <property type="term" value="P:regulation of cell shape"/>
    <property type="evidence" value="ECO:0007669"/>
    <property type="project" value="UniProtKB-KW"/>
</dbReference>
<dbReference type="OrthoDB" id="9804126at2"/>
<comment type="cofactor">
    <cofactor evidence="9">
        <name>Mg(2+)</name>
        <dbReference type="ChEBI" id="CHEBI:18420"/>
    </cofactor>
</comment>
<dbReference type="UniPathway" id="UPA00544"/>
<dbReference type="Pfam" id="PF01225">
    <property type="entry name" value="Mur_ligase"/>
    <property type="match status" value="1"/>
</dbReference>